<organism evidence="2 3">
    <name type="scientific">Linnemannia schmuckeri</name>
    <dbReference type="NCBI Taxonomy" id="64567"/>
    <lineage>
        <taxon>Eukaryota</taxon>
        <taxon>Fungi</taxon>
        <taxon>Fungi incertae sedis</taxon>
        <taxon>Mucoromycota</taxon>
        <taxon>Mortierellomycotina</taxon>
        <taxon>Mortierellomycetes</taxon>
        <taxon>Mortierellales</taxon>
        <taxon>Mortierellaceae</taxon>
        <taxon>Linnemannia</taxon>
    </lineage>
</organism>
<evidence type="ECO:0000313" key="3">
    <source>
        <dbReference type="Proteomes" id="UP000748756"/>
    </source>
</evidence>
<feature type="non-terminal residue" evidence="2">
    <location>
        <position position="81"/>
    </location>
</feature>
<feature type="region of interest" description="Disordered" evidence="1">
    <location>
        <begin position="1"/>
        <end position="81"/>
    </location>
</feature>
<reference evidence="2" key="1">
    <citation type="journal article" date="2020" name="Fungal Divers.">
        <title>Resolving the Mortierellaceae phylogeny through synthesis of multi-gene phylogenetics and phylogenomics.</title>
        <authorList>
            <person name="Vandepol N."/>
            <person name="Liber J."/>
            <person name="Desiro A."/>
            <person name="Na H."/>
            <person name="Kennedy M."/>
            <person name="Barry K."/>
            <person name="Grigoriev I.V."/>
            <person name="Miller A.N."/>
            <person name="O'Donnell K."/>
            <person name="Stajich J.E."/>
            <person name="Bonito G."/>
        </authorList>
    </citation>
    <scope>NUCLEOTIDE SEQUENCE</scope>
    <source>
        <strain evidence="2">NRRL 6426</strain>
    </source>
</reference>
<comment type="caution">
    <text evidence="2">The sequence shown here is derived from an EMBL/GenBank/DDBJ whole genome shotgun (WGS) entry which is preliminary data.</text>
</comment>
<feature type="compositionally biased region" description="Polar residues" evidence="1">
    <location>
        <begin position="38"/>
        <end position="62"/>
    </location>
</feature>
<gene>
    <name evidence="2" type="ORF">BG015_007633</name>
</gene>
<proteinExistence type="predicted"/>
<feature type="non-terminal residue" evidence="2">
    <location>
        <position position="1"/>
    </location>
</feature>
<name>A0A9P5VBA2_9FUNG</name>
<evidence type="ECO:0000313" key="2">
    <source>
        <dbReference type="EMBL" id="KAF9150563.1"/>
    </source>
</evidence>
<evidence type="ECO:0000256" key="1">
    <source>
        <dbReference type="SAM" id="MobiDB-lite"/>
    </source>
</evidence>
<dbReference type="Proteomes" id="UP000748756">
    <property type="component" value="Unassembled WGS sequence"/>
</dbReference>
<protein>
    <submittedName>
        <fullName evidence="2">Uncharacterized protein</fullName>
    </submittedName>
</protein>
<feature type="compositionally biased region" description="Polar residues" evidence="1">
    <location>
        <begin position="1"/>
        <end position="21"/>
    </location>
</feature>
<sequence>QQQQPSAYTQVHQPTRTQSIAPSHTPPTPLPLPQHPLDTNQSPKSTPSAIPTDQRQITSIDTQGVGPAMSKSKESVSTTMT</sequence>
<keyword evidence="3" id="KW-1185">Reference proteome</keyword>
<dbReference type="OrthoDB" id="10572960at2759"/>
<feature type="compositionally biased region" description="Pro residues" evidence="1">
    <location>
        <begin position="24"/>
        <end position="34"/>
    </location>
</feature>
<dbReference type="AlphaFoldDB" id="A0A9P5VBA2"/>
<dbReference type="EMBL" id="JAAAUQ010000404">
    <property type="protein sequence ID" value="KAF9150563.1"/>
    <property type="molecule type" value="Genomic_DNA"/>
</dbReference>
<accession>A0A9P5VBA2</accession>